<protein>
    <submittedName>
        <fullName evidence="2">Lipase family protein</fullName>
    </submittedName>
</protein>
<evidence type="ECO:0000256" key="1">
    <source>
        <dbReference type="SAM" id="SignalP"/>
    </source>
</evidence>
<dbReference type="EMBL" id="JAWLJX010000001">
    <property type="protein sequence ID" value="MDV6260082.1"/>
    <property type="molecule type" value="Genomic_DNA"/>
</dbReference>
<evidence type="ECO:0000313" key="3">
    <source>
        <dbReference type="Proteomes" id="UP001185755"/>
    </source>
</evidence>
<dbReference type="Gene3D" id="3.40.50.1820">
    <property type="entry name" value="alpha/beta hydrolase"/>
    <property type="match status" value="2"/>
</dbReference>
<keyword evidence="1" id="KW-0732">Signal</keyword>
<feature type="signal peptide" evidence="1">
    <location>
        <begin position="1"/>
        <end position="28"/>
    </location>
</feature>
<dbReference type="Pfam" id="PF03583">
    <property type="entry name" value="LIP"/>
    <property type="match status" value="1"/>
</dbReference>
<proteinExistence type="predicted"/>
<organism evidence="2 3">
    <name type="scientific">Rhodococcoides yunnanense</name>
    <dbReference type="NCBI Taxonomy" id="278209"/>
    <lineage>
        <taxon>Bacteria</taxon>
        <taxon>Bacillati</taxon>
        <taxon>Actinomycetota</taxon>
        <taxon>Actinomycetes</taxon>
        <taxon>Mycobacteriales</taxon>
        <taxon>Nocardiaceae</taxon>
        <taxon>Rhodococcoides</taxon>
    </lineage>
</organism>
<dbReference type="RefSeq" id="WP_317562960.1">
    <property type="nucleotide sequence ID" value="NZ_JAWLJX010000001.1"/>
</dbReference>
<gene>
    <name evidence="2" type="ORF">R3P96_01890</name>
</gene>
<dbReference type="PIRSF" id="PIRSF029171">
    <property type="entry name" value="Esterase_LipA"/>
    <property type="match status" value="1"/>
</dbReference>
<dbReference type="SUPFAM" id="SSF53474">
    <property type="entry name" value="alpha/beta-Hydrolases"/>
    <property type="match status" value="1"/>
</dbReference>
<dbReference type="PANTHER" id="PTHR34853:SF1">
    <property type="entry name" value="LIPASE 5"/>
    <property type="match status" value="1"/>
</dbReference>
<comment type="caution">
    <text evidence="2">The sequence shown here is derived from an EMBL/GenBank/DDBJ whole genome shotgun (WGS) entry which is preliminary data.</text>
</comment>
<feature type="chain" id="PRO_5046905006" evidence="1">
    <location>
        <begin position="29"/>
        <end position="379"/>
    </location>
</feature>
<dbReference type="Proteomes" id="UP001185755">
    <property type="component" value="Unassembled WGS sequence"/>
</dbReference>
<keyword evidence="3" id="KW-1185">Reference proteome</keyword>
<evidence type="ECO:0000313" key="2">
    <source>
        <dbReference type="EMBL" id="MDV6260082.1"/>
    </source>
</evidence>
<dbReference type="PANTHER" id="PTHR34853">
    <property type="match status" value="1"/>
</dbReference>
<accession>A0ABU4B7C1</accession>
<dbReference type="InterPro" id="IPR029058">
    <property type="entry name" value="AB_hydrolase_fold"/>
</dbReference>
<name>A0ABU4B7C1_9NOCA</name>
<dbReference type="InterPro" id="IPR005152">
    <property type="entry name" value="Lipase_secreted"/>
</dbReference>
<reference evidence="2 3" key="1">
    <citation type="submission" date="2023-10" db="EMBL/GenBank/DDBJ databases">
        <title>Development of a sustainable strategy for remediation of hydrocarbon-contaminated territories based on the waste exchange concept.</title>
        <authorList>
            <person name="Krivoruchko A."/>
        </authorList>
    </citation>
    <scope>NUCLEOTIDE SEQUENCE [LARGE SCALE GENOMIC DNA]</scope>
    <source>
        <strain evidence="2 3">IEGM 1323</strain>
    </source>
</reference>
<sequence>MKIRSTVILSTAAALIGGAGLLTPIADAAPATSIDVLPRMIDGAAAGYALSYSTTDEHGRPAIARGQVYLPSGTPPPGGWPVVSWAKGTVGIGDSCAMTTALDDGSAEDPLAVELSKPLLTQLLRSGTAVVSTDYIGLGTADAHHYLNSVSEANAVTDIVGAAADELPELSRTWVAAGHSQGGAAALATGARANIYGSASDFRGVMSFAPSSNLEAVVPLLSPTTPRIAPLDNITATLIYVLHGLRDSRPDVDVNSYLSELGRDYLAQAEDSCISELREKGIGVAPQQLLARSLSDPVMASALREYLSVPTIGYTRPVVIEQGLADTVVPPALTTALAAELVARGTRDVTYLPVPGATHYDVIAATVDDALPRILGMLH</sequence>